<proteinExistence type="predicted"/>
<keyword evidence="7" id="KW-1185">Reference proteome</keyword>
<dbReference type="Pfam" id="PF12945">
    <property type="entry name" value="PilZNR"/>
    <property type="match status" value="1"/>
</dbReference>
<evidence type="ECO:0000259" key="5">
    <source>
        <dbReference type="Pfam" id="PF12945"/>
    </source>
</evidence>
<dbReference type="AlphaFoldDB" id="A0A8J6QTE2"/>
<reference evidence="6" key="1">
    <citation type="submission" date="2020-09" db="EMBL/GenBank/DDBJ databases">
        <title>A novel bacterium of genus Neiella, isolated from South China Sea.</title>
        <authorList>
            <person name="Huang H."/>
            <person name="Mo K."/>
            <person name="Hu Y."/>
        </authorList>
    </citation>
    <scope>NUCLEOTIDE SEQUENCE</scope>
    <source>
        <strain evidence="6">HB171785</strain>
    </source>
</reference>
<sequence length="235" mass="26507">MSIFDERYIGEPEQIQGLVSHLRTGNLIDFQLNSAVPLRMKFKLVGFDIGNFFIFSVPSSSYKAHAEELNAGHGCVVRAVIGGDLGHCIAFQSKVMMLQKTPRPLLFVSWPQQVENFRLRKELRVGTRIPATFMDKENGQSAKGQYHLLEGTVMDLSVGGCLFQLPWTIQAGAVPISHGLLKMTFPSRPDDPLFVPAQVRRATRKSQEHMHLGLQFEPVEELIELFHHINLESRL</sequence>
<dbReference type="Proteomes" id="UP000638014">
    <property type="component" value="Unassembled WGS sequence"/>
</dbReference>
<gene>
    <name evidence="6" type="ORF">IC617_04765</name>
</gene>
<dbReference type="SUPFAM" id="SSF141371">
    <property type="entry name" value="PilZ domain-like"/>
    <property type="match status" value="2"/>
</dbReference>
<dbReference type="InterPro" id="IPR012349">
    <property type="entry name" value="Split_barrel_FMN-bd"/>
</dbReference>
<protein>
    <submittedName>
        <fullName evidence="6">PilZ domain-containing protein</fullName>
    </submittedName>
</protein>
<name>A0A8J6QTE2_9GAMM</name>
<keyword evidence="1" id="KW-0973">c-di-GMP</keyword>
<dbReference type="Pfam" id="PF07238">
    <property type="entry name" value="PilZ"/>
    <property type="match status" value="1"/>
</dbReference>
<comment type="caution">
    <text evidence="6">The sequence shown here is derived from an EMBL/GenBank/DDBJ whole genome shotgun (WGS) entry which is preliminary data.</text>
</comment>
<evidence type="ECO:0000256" key="2">
    <source>
        <dbReference type="ARBA" id="ARBA00022741"/>
    </source>
</evidence>
<keyword evidence="2" id="KW-0547">Nucleotide-binding</keyword>
<dbReference type="EMBL" id="JACXAF010000005">
    <property type="protein sequence ID" value="MBD1388732.1"/>
    <property type="molecule type" value="Genomic_DNA"/>
</dbReference>
<dbReference type="Gene3D" id="2.40.10.220">
    <property type="entry name" value="predicted glycosyltransferase like domains"/>
    <property type="match status" value="1"/>
</dbReference>
<dbReference type="InterPro" id="IPR009926">
    <property type="entry name" value="T3SS_YcgR_PilZN"/>
</dbReference>
<dbReference type="RefSeq" id="WP_191143846.1">
    <property type="nucleotide sequence ID" value="NZ_JACXAF010000005.1"/>
</dbReference>
<feature type="domain" description="PilZ" evidence="4">
    <location>
        <begin position="119"/>
        <end position="221"/>
    </location>
</feature>
<dbReference type="GO" id="GO:0035438">
    <property type="term" value="F:cyclic-di-GMP binding"/>
    <property type="evidence" value="ECO:0007669"/>
    <property type="project" value="InterPro"/>
</dbReference>
<dbReference type="Gene3D" id="2.30.110.10">
    <property type="entry name" value="Electron Transport, Fmn-binding Protein, Chain A"/>
    <property type="match status" value="1"/>
</dbReference>
<dbReference type="InterPro" id="IPR009875">
    <property type="entry name" value="PilZ_domain"/>
</dbReference>
<evidence type="ECO:0000256" key="3">
    <source>
        <dbReference type="ARBA" id="ARBA00023143"/>
    </source>
</evidence>
<feature type="domain" description="Type III secretion system flagellar brake protein YcgR PilZN" evidence="5">
    <location>
        <begin position="25"/>
        <end position="111"/>
    </location>
</feature>
<evidence type="ECO:0000256" key="1">
    <source>
        <dbReference type="ARBA" id="ARBA00022636"/>
    </source>
</evidence>
<evidence type="ECO:0000313" key="6">
    <source>
        <dbReference type="EMBL" id="MBD1388732.1"/>
    </source>
</evidence>
<keyword evidence="3" id="KW-0975">Bacterial flagellum</keyword>
<evidence type="ECO:0000259" key="4">
    <source>
        <dbReference type="Pfam" id="PF07238"/>
    </source>
</evidence>
<evidence type="ECO:0000313" key="7">
    <source>
        <dbReference type="Proteomes" id="UP000638014"/>
    </source>
</evidence>
<accession>A0A8J6QTE2</accession>
<organism evidence="6 7">
    <name type="scientific">Neiella litorisoli</name>
    <dbReference type="NCBI Taxonomy" id="2771431"/>
    <lineage>
        <taxon>Bacteria</taxon>
        <taxon>Pseudomonadati</taxon>
        <taxon>Pseudomonadota</taxon>
        <taxon>Gammaproteobacteria</taxon>
        <taxon>Alteromonadales</taxon>
        <taxon>Echinimonadaceae</taxon>
        <taxon>Neiella</taxon>
    </lineage>
</organism>